<comment type="caution">
    <text evidence="1">The sequence shown here is derived from an EMBL/GenBank/DDBJ whole genome shotgun (WGS) entry which is preliminary data.</text>
</comment>
<organism evidence="1 2">
    <name type="scientific">Pleurodeles waltl</name>
    <name type="common">Iberian ribbed newt</name>
    <dbReference type="NCBI Taxonomy" id="8319"/>
    <lineage>
        <taxon>Eukaryota</taxon>
        <taxon>Metazoa</taxon>
        <taxon>Chordata</taxon>
        <taxon>Craniata</taxon>
        <taxon>Vertebrata</taxon>
        <taxon>Euteleostomi</taxon>
        <taxon>Amphibia</taxon>
        <taxon>Batrachia</taxon>
        <taxon>Caudata</taxon>
        <taxon>Salamandroidea</taxon>
        <taxon>Salamandridae</taxon>
        <taxon>Pleurodelinae</taxon>
        <taxon>Pleurodeles</taxon>
    </lineage>
</organism>
<evidence type="ECO:0000313" key="2">
    <source>
        <dbReference type="Proteomes" id="UP001066276"/>
    </source>
</evidence>
<protein>
    <submittedName>
        <fullName evidence="1">Uncharacterized protein</fullName>
    </submittedName>
</protein>
<dbReference type="AlphaFoldDB" id="A0AAV7ME31"/>
<evidence type="ECO:0000313" key="1">
    <source>
        <dbReference type="EMBL" id="KAJ1101737.1"/>
    </source>
</evidence>
<gene>
    <name evidence="1" type="ORF">NDU88_006802</name>
</gene>
<sequence length="80" mass="9222">MADPLPASPRRARFPRGARVFMLCHGVGSRSPRFCRARAYFVYDPMRRARACTPVDGELSRRRFLLHNIKTSLASWGTWI</sequence>
<dbReference type="Proteomes" id="UP001066276">
    <property type="component" value="Chromosome 10"/>
</dbReference>
<accession>A0AAV7ME31</accession>
<dbReference type="EMBL" id="JANPWB010000014">
    <property type="protein sequence ID" value="KAJ1101737.1"/>
    <property type="molecule type" value="Genomic_DNA"/>
</dbReference>
<keyword evidence="2" id="KW-1185">Reference proteome</keyword>
<reference evidence="1" key="1">
    <citation type="journal article" date="2022" name="bioRxiv">
        <title>Sequencing and chromosome-scale assembly of the giantPleurodeles waltlgenome.</title>
        <authorList>
            <person name="Brown T."/>
            <person name="Elewa A."/>
            <person name="Iarovenko S."/>
            <person name="Subramanian E."/>
            <person name="Araus A.J."/>
            <person name="Petzold A."/>
            <person name="Susuki M."/>
            <person name="Suzuki K.-i.T."/>
            <person name="Hayashi T."/>
            <person name="Toyoda A."/>
            <person name="Oliveira C."/>
            <person name="Osipova E."/>
            <person name="Leigh N.D."/>
            <person name="Simon A."/>
            <person name="Yun M.H."/>
        </authorList>
    </citation>
    <scope>NUCLEOTIDE SEQUENCE</scope>
    <source>
        <strain evidence="1">20211129_DDA</strain>
        <tissue evidence="1">Liver</tissue>
    </source>
</reference>
<proteinExistence type="predicted"/>
<name>A0AAV7ME31_PLEWA</name>